<comment type="caution">
    <text evidence="1">The sequence shown here is derived from an EMBL/GenBank/DDBJ whole genome shotgun (WGS) entry which is preliminary data.</text>
</comment>
<gene>
    <name evidence="1" type="ORF">FH603_2483</name>
</gene>
<dbReference type="RefSeq" id="WP_186737764.1">
    <property type="nucleotide sequence ID" value="NZ_VFIA01000012.1"/>
</dbReference>
<organism evidence="1 2">
    <name type="scientific">Spirosoma utsteinense</name>
    <dbReference type="NCBI Taxonomy" id="2585773"/>
    <lineage>
        <taxon>Bacteria</taxon>
        <taxon>Pseudomonadati</taxon>
        <taxon>Bacteroidota</taxon>
        <taxon>Cytophagia</taxon>
        <taxon>Cytophagales</taxon>
        <taxon>Cytophagaceae</taxon>
        <taxon>Spirosoma</taxon>
    </lineage>
</organism>
<reference evidence="1 2" key="1">
    <citation type="submission" date="2019-06" db="EMBL/GenBank/DDBJ databases">
        <title>Spirosoma utsteinense sp. nov. isolated from Antarctic ice-free soils.</title>
        <authorList>
            <person name="Tahon G."/>
        </authorList>
    </citation>
    <scope>NUCLEOTIDE SEQUENCE [LARGE SCALE GENOMIC DNA]</scope>
    <source>
        <strain evidence="1 2">LMG 31447</strain>
    </source>
</reference>
<dbReference type="Proteomes" id="UP000700732">
    <property type="component" value="Unassembled WGS sequence"/>
</dbReference>
<sequence>MESTYIANTLPSGTLPAVTTHSHRRKANGPATAALLIQMATEILTTSPTMRQRMNITLTDLAAADKVRKSLLKTTAK</sequence>
<accession>A0ABR6W6Z0</accession>
<dbReference type="EMBL" id="VFIA01000012">
    <property type="protein sequence ID" value="MBC3791974.1"/>
    <property type="molecule type" value="Genomic_DNA"/>
</dbReference>
<evidence type="ECO:0000313" key="1">
    <source>
        <dbReference type="EMBL" id="MBC3791974.1"/>
    </source>
</evidence>
<proteinExistence type="predicted"/>
<protein>
    <submittedName>
        <fullName evidence="1">Uncharacterized protein</fullName>
    </submittedName>
</protein>
<keyword evidence="2" id="KW-1185">Reference proteome</keyword>
<evidence type="ECO:0000313" key="2">
    <source>
        <dbReference type="Proteomes" id="UP000700732"/>
    </source>
</evidence>
<name>A0ABR6W6Z0_9BACT</name>